<proteinExistence type="predicted"/>
<dbReference type="InterPro" id="IPR004453">
    <property type="entry name" value="QueG"/>
</dbReference>
<dbReference type="PANTHER" id="PTHR30002">
    <property type="entry name" value="EPOXYQUEUOSINE REDUCTASE"/>
    <property type="match status" value="1"/>
</dbReference>
<comment type="caution">
    <text evidence="3">The sequence shown here is derived from an EMBL/GenBank/DDBJ whole genome shotgun (WGS) entry which is preliminary data.</text>
</comment>
<keyword evidence="1" id="KW-0411">Iron-sulfur</keyword>
<keyword evidence="1" id="KW-0408">Iron</keyword>
<dbReference type="EMBL" id="JAJEKE010000005">
    <property type="protein sequence ID" value="MCQ1529524.1"/>
    <property type="molecule type" value="Genomic_DNA"/>
</dbReference>
<evidence type="ECO:0000259" key="2">
    <source>
        <dbReference type="PROSITE" id="PS51379"/>
    </source>
</evidence>
<keyword evidence="4" id="KW-1185">Reference proteome</keyword>
<organism evidence="3 4">
    <name type="scientific">Lutispora saccharofermentans</name>
    <dbReference type="NCBI Taxonomy" id="3024236"/>
    <lineage>
        <taxon>Bacteria</taxon>
        <taxon>Bacillati</taxon>
        <taxon>Bacillota</taxon>
        <taxon>Clostridia</taxon>
        <taxon>Lutisporales</taxon>
        <taxon>Lutisporaceae</taxon>
        <taxon>Lutispora</taxon>
    </lineage>
</organism>
<accession>A0ABT1NEM8</accession>
<evidence type="ECO:0000256" key="1">
    <source>
        <dbReference type="ARBA" id="ARBA00022485"/>
    </source>
</evidence>
<dbReference type="Proteomes" id="UP001651880">
    <property type="component" value="Unassembled WGS sequence"/>
</dbReference>
<reference evidence="3 4" key="1">
    <citation type="submission" date="2021-10" db="EMBL/GenBank/DDBJ databases">
        <title>Lutispora strain m25 sp. nov., a thermophilic, non-spore-forming bacterium isolated from a lab-scale methanogenic bioreactor digesting anaerobic sludge.</title>
        <authorList>
            <person name="El Houari A."/>
            <person name="Mcdonald J."/>
        </authorList>
    </citation>
    <scope>NUCLEOTIDE SEQUENCE [LARGE SCALE GENOMIC DNA]</scope>
    <source>
        <strain evidence="4">m25</strain>
    </source>
</reference>
<dbReference type="RefSeq" id="WP_255227040.1">
    <property type="nucleotide sequence ID" value="NZ_JAJEKE010000005.1"/>
</dbReference>
<dbReference type="Pfam" id="PF13484">
    <property type="entry name" value="Fer4_16"/>
    <property type="match status" value="1"/>
</dbReference>
<gene>
    <name evidence="3" type="ORF">LJD61_08150</name>
</gene>
<sequence length="305" mass="34732">MNRLLEKITTRFDGYGMKLRTVHISHISELKDEILNMHKSGMFDEKFFEENLDWINSNPRCSIPNPKTAIIAASPQVMTKTYFDYSGKTFEITIPPTYVYKNMLHISEKLLKETISALGFSVEKVSVPLKALAVRSGLGRYGRNNICYVPGMGSFMRLDAFYTDWECDADDWQEPADMKECEECGACMENCFTGAIKPDRFLIHGEYCLTNMNENKGDFPEWVDKSWHNSLVGCMACQLCCPANKDSIKIEKGPHFNEQETGLILKGTPEHKLPENLKAKLEELCAGDYYSMLDRNLKVLLEKGA</sequence>
<dbReference type="InterPro" id="IPR017896">
    <property type="entry name" value="4Fe4S_Fe-S-bd"/>
</dbReference>
<name>A0ABT1NEM8_9FIRM</name>
<dbReference type="PANTHER" id="PTHR30002:SF4">
    <property type="entry name" value="EPOXYQUEUOSINE REDUCTASE"/>
    <property type="match status" value="1"/>
</dbReference>
<evidence type="ECO:0000313" key="3">
    <source>
        <dbReference type="EMBL" id="MCQ1529524.1"/>
    </source>
</evidence>
<dbReference type="SUPFAM" id="SSF46548">
    <property type="entry name" value="alpha-helical ferredoxin"/>
    <property type="match status" value="1"/>
</dbReference>
<feature type="domain" description="4Fe-4S ferredoxin-type" evidence="2">
    <location>
        <begin position="172"/>
        <end position="201"/>
    </location>
</feature>
<keyword evidence="1" id="KW-0479">Metal-binding</keyword>
<evidence type="ECO:0000313" key="4">
    <source>
        <dbReference type="Proteomes" id="UP001651880"/>
    </source>
</evidence>
<keyword evidence="1" id="KW-0004">4Fe-4S</keyword>
<dbReference type="PROSITE" id="PS51379">
    <property type="entry name" value="4FE4S_FER_2"/>
    <property type="match status" value="1"/>
</dbReference>
<protein>
    <recommendedName>
        <fullName evidence="2">4Fe-4S ferredoxin-type domain-containing protein</fullName>
    </recommendedName>
</protein>